<dbReference type="InterPro" id="IPR013078">
    <property type="entry name" value="His_Pase_superF_clade-1"/>
</dbReference>
<organism evidence="2 3">
    <name type="scientific">Belliella baltica (strain DSM 15883 / CIP 108006 / LMG 21964 / BA134)</name>
    <dbReference type="NCBI Taxonomy" id="866536"/>
    <lineage>
        <taxon>Bacteria</taxon>
        <taxon>Pseudomonadati</taxon>
        <taxon>Bacteroidota</taxon>
        <taxon>Cytophagia</taxon>
        <taxon>Cytophagales</taxon>
        <taxon>Cyclobacteriaceae</taxon>
        <taxon>Belliella</taxon>
    </lineage>
</organism>
<evidence type="ECO:0000313" key="2">
    <source>
        <dbReference type="EMBL" id="AFL86243.1"/>
    </source>
</evidence>
<dbReference type="eggNOG" id="COG2062">
    <property type="taxonomic scope" value="Bacteria"/>
</dbReference>
<dbReference type="OrthoDB" id="9810154at2"/>
<dbReference type="InterPro" id="IPR029033">
    <property type="entry name" value="His_PPase_superfam"/>
</dbReference>
<dbReference type="PANTHER" id="PTHR47623">
    <property type="entry name" value="OS09G0287300 PROTEIN"/>
    <property type="match status" value="1"/>
</dbReference>
<proteinExistence type="predicted"/>
<dbReference type="CDD" id="cd07040">
    <property type="entry name" value="HP"/>
    <property type="match status" value="1"/>
</dbReference>
<protein>
    <submittedName>
        <fullName evidence="2">Phosphohistidine phosphatase SixA</fullName>
    </submittedName>
</protein>
<sequence length="163" mass="18802">MKKLIIIRHAKSSWDDPYLEDHQRPLAQRGLRDSPRMGQRLKRRNIVPDKMISSDAARAKATALIIAEQLHFPKENIEFTRKLYHTSAYLILDLIKKTGDDIDALFIFGHIPGFNDLINLLGGKIDNLPTCGQYAFTFDTDSWSQISKKNAITWFLDYPKKEN</sequence>
<feature type="binding site" evidence="1">
    <location>
        <position position="58"/>
    </location>
    <ligand>
        <name>substrate</name>
    </ligand>
</feature>
<dbReference type="EMBL" id="CP003281">
    <property type="protein sequence ID" value="AFL86243.1"/>
    <property type="molecule type" value="Genomic_DNA"/>
</dbReference>
<dbReference type="HOGENOM" id="CLU_084603_2_2_10"/>
<evidence type="ECO:0000313" key="3">
    <source>
        <dbReference type="Proteomes" id="UP000006050"/>
    </source>
</evidence>
<dbReference type="RefSeq" id="WP_014774177.1">
    <property type="nucleotide sequence ID" value="NC_018010.1"/>
</dbReference>
<evidence type="ECO:0000256" key="1">
    <source>
        <dbReference type="PIRSR" id="PIRSR613078-2"/>
    </source>
</evidence>
<dbReference type="AlphaFoldDB" id="I3ZAH5"/>
<dbReference type="Gene3D" id="3.40.50.1240">
    <property type="entry name" value="Phosphoglycerate mutase-like"/>
    <property type="match status" value="1"/>
</dbReference>
<dbReference type="SUPFAM" id="SSF53254">
    <property type="entry name" value="Phosphoglycerate mutase-like"/>
    <property type="match status" value="1"/>
</dbReference>
<gene>
    <name evidence="2" type="ordered locus">Belba_3760</name>
</gene>
<reference evidence="3" key="1">
    <citation type="submission" date="2012-06" db="EMBL/GenBank/DDBJ databases">
        <title>The complete genome of Belliella baltica DSM 15883.</title>
        <authorList>
            <person name="Lucas S."/>
            <person name="Copeland A."/>
            <person name="Lapidus A."/>
            <person name="Goodwin L."/>
            <person name="Pitluck S."/>
            <person name="Peters L."/>
            <person name="Mikhailova N."/>
            <person name="Davenport K."/>
            <person name="Kyrpides N."/>
            <person name="Mavromatis K."/>
            <person name="Pagani I."/>
            <person name="Ivanova N."/>
            <person name="Ovchinnikova G."/>
            <person name="Zeytun A."/>
            <person name="Detter J.C."/>
            <person name="Han C."/>
            <person name="Land M."/>
            <person name="Hauser L."/>
            <person name="Markowitz V."/>
            <person name="Cheng J.-F."/>
            <person name="Hugenholtz P."/>
            <person name="Woyke T."/>
            <person name="Wu D."/>
            <person name="Tindall B."/>
            <person name="Pomrenke H."/>
            <person name="Brambilla E."/>
            <person name="Klenk H.-P."/>
            <person name="Eisen J.A."/>
        </authorList>
    </citation>
    <scope>NUCLEOTIDE SEQUENCE [LARGE SCALE GENOMIC DNA]</scope>
    <source>
        <strain evidence="3">DSM 15883 / CIP 108006 / LMG 21964 / BA134</strain>
    </source>
</reference>
<keyword evidence="3" id="KW-1185">Reference proteome</keyword>
<dbReference type="KEGG" id="bbd:Belba_3760"/>
<dbReference type="Pfam" id="PF00300">
    <property type="entry name" value="His_Phos_1"/>
    <property type="match status" value="1"/>
</dbReference>
<accession>I3ZAH5</accession>
<dbReference type="PANTHER" id="PTHR47623:SF1">
    <property type="entry name" value="OS09G0287300 PROTEIN"/>
    <property type="match status" value="1"/>
</dbReference>
<name>I3ZAH5_BELBD</name>
<dbReference type="Proteomes" id="UP000006050">
    <property type="component" value="Chromosome"/>
</dbReference>